<dbReference type="AlphaFoldDB" id="A0A7X3CT11"/>
<evidence type="ECO:0008006" key="4">
    <source>
        <dbReference type="Google" id="ProtNLM"/>
    </source>
</evidence>
<comment type="caution">
    <text evidence="2">The sequence shown here is derived from an EMBL/GenBank/DDBJ whole genome shotgun (WGS) entry which is preliminary data.</text>
</comment>
<dbReference type="CDD" id="cd21809">
    <property type="entry name" value="ABC-2_lan_permease-like"/>
    <property type="match status" value="1"/>
</dbReference>
<evidence type="ECO:0000313" key="2">
    <source>
        <dbReference type="EMBL" id="MUG71276.1"/>
    </source>
</evidence>
<gene>
    <name evidence="2" type="ORF">GNP93_11355</name>
</gene>
<dbReference type="EMBL" id="WNZX01000008">
    <property type="protein sequence ID" value="MUG71276.1"/>
    <property type="molecule type" value="Genomic_DNA"/>
</dbReference>
<dbReference type="Pfam" id="PF12730">
    <property type="entry name" value="ABC2_membrane_4"/>
    <property type="match status" value="1"/>
</dbReference>
<evidence type="ECO:0000256" key="1">
    <source>
        <dbReference type="SAM" id="Phobius"/>
    </source>
</evidence>
<name>A0A7X3CT11_9BACL</name>
<evidence type="ECO:0000313" key="3">
    <source>
        <dbReference type="Proteomes" id="UP000450917"/>
    </source>
</evidence>
<dbReference type="Proteomes" id="UP000450917">
    <property type="component" value="Unassembled WGS sequence"/>
</dbReference>
<feature type="transmembrane region" description="Helical" evidence="1">
    <location>
        <begin position="147"/>
        <end position="165"/>
    </location>
</feature>
<feature type="transmembrane region" description="Helical" evidence="1">
    <location>
        <begin position="172"/>
        <end position="190"/>
    </location>
</feature>
<feature type="transmembrane region" description="Helical" evidence="1">
    <location>
        <begin position="61"/>
        <end position="83"/>
    </location>
</feature>
<feature type="transmembrane region" description="Helical" evidence="1">
    <location>
        <begin position="104"/>
        <end position="135"/>
    </location>
</feature>
<keyword evidence="1" id="KW-0472">Membrane</keyword>
<proteinExistence type="predicted"/>
<keyword evidence="1" id="KW-0812">Transmembrane</keyword>
<keyword evidence="1" id="KW-1133">Transmembrane helix</keyword>
<keyword evidence="3" id="KW-1185">Reference proteome</keyword>
<reference evidence="2 3" key="1">
    <citation type="submission" date="2019-11" db="EMBL/GenBank/DDBJ databases">
        <title>Draft genome sequences of five Paenibacillus species of dairy origin.</title>
        <authorList>
            <person name="Olajide A.M."/>
            <person name="Chen S."/>
            <person name="Lapointe G."/>
        </authorList>
    </citation>
    <scope>NUCLEOTIDE SEQUENCE [LARGE SCALE GENOMIC DNA]</scope>
    <source>
        <strain evidence="2 3">2CS3</strain>
    </source>
</reference>
<organism evidence="2 3">
    <name type="scientific">Paenibacillus validus</name>
    <dbReference type="NCBI Taxonomy" id="44253"/>
    <lineage>
        <taxon>Bacteria</taxon>
        <taxon>Bacillati</taxon>
        <taxon>Bacillota</taxon>
        <taxon>Bacilli</taxon>
        <taxon>Bacillales</taxon>
        <taxon>Paenibacillaceae</taxon>
        <taxon>Paenibacillus</taxon>
    </lineage>
</organism>
<sequence>MKWGAIFLSECQKQKKMVWILSTAGPLLVVLLLFVNLFLRYDYLMMKFAPMTSWEIAMREIFFLWSFFFPIGVTLLAAMIHFCEFQDDVWKQLLSMPVARSHIYLTKWFLLILLTGMSILVFLAGIWVTGLIFGFPEPFPILLYGEYGLYLFVSGLGISSIQHWLSSKCKNTMIPVAIGITGSVCALFLAQSEMTQYMPYASALAALPLLDTNQNIALISGLGFGIGGIALGMLEFQSKDMM</sequence>
<dbReference type="RefSeq" id="WP_155614680.1">
    <property type="nucleotide sequence ID" value="NZ_WNZX01000008.1"/>
</dbReference>
<protein>
    <recommendedName>
        <fullName evidence="4">ABC transporter permease</fullName>
    </recommendedName>
</protein>
<accession>A0A7X3CT11</accession>
<feature type="transmembrane region" description="Helical" evidence="1">
    <location>
        <begin position="216"/>
        <end position="236"/>
    </location>
</feature>
<feature type="transmembrane region" description="Helical" evidence="1">
    <location>
        <begin position="18"/>
        <end position="41"/>
    </location>
</feature>